<dbReference type="AlphaFoldDB" id="A0AAV4UB04"/>
<feature type="compositionally biased region" description="Polar residues" evidence="1">
    <location>
        <begin position="267"/>
        <end position="276"/>
    </location>
</feature>
<feature type="compositionally biased region" description="Low complexity" evidence="1">
    <location>
        <begin position="317"/>
        <end position="333"/>
    </location>
</feature>
<accession>A0AAV4UB04</accession>
<evidence type="ECO:0008006" key="4">
    <source>
        <dbReference type="Google" id="ProtNLM"/>
    </source>
</evidence>
<evidence type="ECO:0000313" key="2">
    <source>
        <dbReference type="EMBL" id="GIY54953.1"/>
    </source>
</evidence>
<dbReference type="Proteomes" id="UP001054945">
    <property type="component" value="Unassembled WGS sequence"/>
</dbReference>
<comment type="caution">
    <text evidence="2">The sequence shown here is derived from an EMBL/GenBank/DDBJ whole genome shotgun (WGS) entry which is preliminary data.</text>
</comment>
<dbReference type="EMBL" id="BPLR01012582">
    <property type="protein sequence ID" value="GIY54953.1"/>
    <property type="molecule type" value="Genomic_DNA"/>
</dbReference>
<feature type="region of interest" description="Disordered" evidence="1">
    <location>
        <begin position="267"/>
        <end position="338"/>
    </location>
</feature>
<gene>
    <name evidence="2" type="primary">AVEN_234490_1</name>
    <name evidence="2" type="ORF">CEXT_582351</name>
</gene>
<name>A0AAV4UB04_CAEEX</name>
<organism evidence="2 3">
    <name type="scientific">Caerostris extrusa</name>
    <name type="common">Bark spider</name>
    <name type="synonym">Caerostris bankana</name>
    <dbReference type="NCBI Taxonomy" id="172846"/>
    <lineage>
        <taxon>Eukaryota</taxon>
        <taxon>Metazoa</taxon>
        <taxon>Ecdysozoa</taxon>
        <taxon>Arthropoda</taxon>
        <taxon>Chelicerata</taxon>
        <taxon>Arachnida</taxon>
        <taxon>Araneae</taxon>
        <taxon>Araneomorphae</taxon>
        <taxon>Entelegynae</taxon>
        <taxon>Araneoidea</taxon>
        <taxon>Araneidae</taxon>
        <taxon>Caerostris</taxon>
    </lineage>
</organism>
<evidence type="ECO:0000313" key="3">
    <source>
        <dbReference type="Proteomes" id="UP001054945"/>
    </source>
</evidence>
<sequence length="554" mass="61774">METKFAKFAPCLLLTCLELHEIPHRLIHELFQLKKSELLDSVSNALKHVMVALEKEYKIIIEKTFADPEFMFSKTDFLKHIGCRCLKMSEEPSYFNFLLMCGFVGHFTAFCYDNGKCCRVVEVASKCIIAIFNRNFVDFFGREGGLDELINYCDMSNICVLAEQSKKSMIDMVLPELEFRSSVLNILKSCEEVDSEDFLVSHLEETLLLTVVDDDLKGFEPDSLLHHIPGTYMTEKSISSSEITSSDSSLSSELQCLSANHLLHTKLQQDSGTSREVSPRDINYNSPRIKCPPPQDLQGEPCVSSSTHVTRKRCATSSPEMASSSPEMASSSSDCRHSTPLVRSAMNRRKFERLSSPINISSSESDESACKSMCNTPSINSRLFTADGNCSSLTEVHQIKETIRFSTNCSSQQKELSAEISPLVESTSKLNSSNEDSLDGDGMKGIAHDLTTNNSLVSSSSNEDCHNASIMDGNAKDFTLAKNRTPGGYKFLTDSNTSASEQSSFLPTYKNVGNITCTLEELSNIECYQCETKCFKYVIHALNEFKKEFLLDSE</sequence>
<evidence type="ECO:0000256" key="1">
    <source>
        <dbReference type="SAM" id="MobiDB-lite"/>
    </source>
</evidence>
<keyword evidence="3" id="KW-1185">Reference proteome</keyword>
<protein>
    <recommendedName>
        <fullName evidence="4">Odorant receptor</fullName>
    </recommendedName>
</protein>
<proteinExistence type="predicted"/>
<reference evidence="2 3" key="1">
    <citation type="submission" date="2021-06" db="EMBL/GenBank/DDBJ databases">
        <title>Caerostris extrusa draft genome.</title>
        <authorList>
            <person name="Kono N."/>
            <person name="Arakawa K."/>
        </authorList>
    </citation>
    <scope>NUCLEOTIDE SEQUENCE [LARGE SCALE GENOMIC DNA]</scope>
</reference>